<organism evidence="2 3">
    <name type="scientific">Myotis brandtii</name>
    <name type="common">Brandt's bat</name>
    <dbReference type="NCBI Taxonomy" id="109478"/>
    <lineage>
        <taxon>Eukaryota</taxon>
        <taxon>Metazoa</taxon>
        <taxon>Chordata</taxon>
        <taxon>Craniata</taxon>
        <taxon>Vertebrata</taxon>
        <taxon>Euteleostomi</taxon>
        <taxon>Mammalia</taxon>
        <taxon>Eutheria</taxon>
        <taxon>Laurasiatheria</taxon>
        <taxon>Chiroptera</taxon>
        <taxon>Yangochiroptera</taxon>
        <taxon>Vespertilionidae</taxon>
        <taxon>Myotis</taxon>
    </lineage>
</organism>
<feature type="compositionally biased region" description="Basic and acidic residues" evidence="1">
    <location>
        <begin position="17"/>
        <end position="27"/>
    </location>
</feature>
<sequence>MQEATNRLQKPGVQSIGKEKKKDFHDRPEKKFLKISWLLEDVEKTAVPASKQYPADNPTASSDLEDYVPWKETENRCRPEIAYCIEELAEFVVFHVIRAEEREIKRET</sequence>
<protein>
    <submittedName>
        <fullName evidence="2">Uncharacterized protein</fullName>
    </submittedName>
</protein>
<accession>S7PS25</accession>
<feature type="region of interest" description="Disordered" evidence="1">
    <location>
        <begin position="1"/>
        <end position="27"/>
    </location>
</feature>
<name>S7PS25_MYOBR</name>
<proteinExistence type="predicted"/>
<evidence type="ECO:0000256" key="1">
    <source>
        <dbReference type="SAM" id="MobiDB-lite"/>
    </source>
</evidence>
<keyword evidence="3" id="KW-1185">Reference proteome</keyword>
<dbReference type="EMBL" id="KE163754">
    <property type="protein sequence ID" value="EPQ13708.1"/>
    <property type="molecule type" value="Genomic_DNA"/>
</dbReference>
<reference evidence="2 3" key="1">
    <citation type="journal article" date="2013" name="Nat. Commun.">
        <title>Genome analysis reveals insights into physiology and longevity of the Brandt's bat Myotis brandtii.</title>
        <authorList>
            <person name="Seim I."/>
            <person name="Fang X."/>
            <person name="Xiong Z."/>
            <person name="Lobanov A.V."/>
            <person name="Huang Z."/>
            <person name="Ma S."/>
            <person name="Feng Y."/>
            <person name="Turanov A.A."/>
            <person name="Zhu Y."/>
            <person name="Lenz T.L."/>
            <person name="Gerashchenko M.V."/>
            <person name="Fan D."/>
            <person name="Hee Yim S."/>
            <person name="Yao X."/>
            <person name="Jordan D."/>
            <person name="Xiong Y."/>
            <person name="Ma Y."/>
            <person name="Lyapunov A.N."/>
            <person name="Chen G."/>
            <person name="Kulakova O.I."/>
            <person name="Sun Y."/>
            <person name="Lee S.G."/>
            <person name="Bronson R.T."/>
            <person name="Moskalev A.A."/>
            <person name="Sunyaev S.R."/>
            <person name="Zhang G."/>
            <person name="Krogh A."/>
            <person name="Wang J."/>
            <person name="Gladyshev V.N."/>
        </authorList>
    </citation>
    <scope>NUCLEOTIDE SEQUENCE [LARGE SCALE GENOMIC DNA]</scope>
</reference>
<evidence type="ECO:0000313" key="2">
    <source>
        <dbReference type="EMBL" id="EPQ13708.1"/>
    </source>
</evidence>
<gene>
    <name evidence="2" type="ORF">D623_10026969</name>
</gene>
<evidence type="ECO:0000313" key="3">
    <source>
        <dbReference type="Proteomes" id="UP000052978"/>
    </source>
</evidence>
<dbReference type="AlphaFoldDB" id="S7PS25"/>
<dbReference type="Proteomes" id="UP000052978">
    <property type="component" value="Unassembled WGS sequence"/>
</dbReference>